<feature type="signal peptide" evidence="6">
    <location>
        <begin position="1"/>
        <end position="30"/>
    </location>
</feature>
<dbReference type="SUPFAM" id="SSF53474">
    <property type="entry name" value="alpha/beta-Hydrolases"/>
    <property type="match status" value="1"/>
</dbReference>
<feature type="active site" description="Charge relay system" evidence="5">
    <location>
        <position position="355"/>
    </location>
</feature>
<feature type="active site" description="Acyl-ester intermediate" evidence="5">
    <location>
        <position position="227"/>
    </location>
</feature>
<dbReference type="GO" id="GO:0005886">
    <property type="term" value="C:plasma membrane"/>
    <property type="evidence" value="ECO:0007669"/>
    <property type="project" value="TreeGrafter"/>
</dbReference>
<keyword evidence="6" id="KW-0732">Signal</keyword>
<dbReference type="InterPro" id="IPR050654">
    <property type="entry name" value="AChE-related_enzymes"/>
</dbReference>
<dbReference type="CDD" id="cd00312">
    <property type="entry name" value="Esterase_lipase"/>
    <property type="match status" value="1"/>
</dbReference>
<accession>A0AA35JXB5</accession>
<dbReference type="InterPro" id="IPR000997">
    <property type="entry name" value="Cholinesterase"/>
</dbReference>
<keyword evidence="2" id="KW-0719">Serine esterase</keyword>
<dbReference type="FunFam" id="3.40.50.1820:FF:000029">
    <property type="entry name" value="Acetylcholinesterase"/>
    <property type="match status" value="1"/>
</dbReference>
<evidence type="ECO:0000256" key="4">
    <source>
        <dbReference type="ARBA" id="ARBA00023157"/>
    </source>
</evidence>
<dbReference type="InterPro" id="IPR002018">
    <property type="entry name" value="CarbesteraseB"/>
</dbReference>
<evidence type="ECO:0000313" key="9">
    <source>
        <dbReference type="Proteomes" id="UP001178461"/>
    </source>
</evidence>
<dbReference type="InterPro" id="IPR029058">
    <property type="entry name" value="AB_hydrolase_fold"/>
</dbReference>
<keyword evidence="9" id="KW-1185">Reference proteome</keyword>
<dbReference type="PROSITE" id="PS00941">
    <property type="entry name" value="CARBOXYLESTERASE_B_2"/>
    <property type="match status" value="1"/>
</dbReference>
<evidence type="ECO:0000256" key="6">
    <source>
        <dbReference type="RuleBase" id="RU361235"/>
    </source>
</evidence>
<comment type="similarity">
    <text evidence="1 6">Belongs to the type-B carboxylesterase/lipase family.</text>
</comment>
<evidence type="ECO:0000259" key="7">
    <source>
        <dbReference type="Pfam" id="PF00135"/>
    </source>
</evidence>
<dbReference type="PRINTS" id="PR00878">
    <property type="entry name" value="CHOLNESTRASE"/>
</dbReference>
<dbReference type="EMBL" id="OX395127">
    <property type="protein sequence ID" value="CAI5767882.1"/>
    <property type="molecule type" value="Genomic_DNA"/>
</dbReference>
<gene>
    <name evidence="8" type="ORF">PODLI_1B034317</name>
</gene>
<dbReference type="InterPro" id="IPR019826">
    <property type="entry name" value="Carboxylesterase_B_AS"/>
</dbReference>
<keyword evidence="3 6" id="KW-0378">Hydrolase</keyword>
<reference evidence="8" key="1">
    <citation type="submission" date="2022-12" db="EMBL/GenBank/DDBJ databases">
        <authorList>
            <person name="Alioto T."/>
            <person name="Alioto T."/>
            <person name="Gomez Garrido J."/>
        </authorList>
    </citation>
    <scope>NUCLEOTIDE SEQUENCE</scope>
</reference>
<dbReference type="GO" id="GO:0019695">
    <property type="term" value="P:choline metabolic process"/>
    <property type="evidence" value="ECO:0007669"/>
    <property type="project" value="TreeGrafter"/>
</dbReference>
<evidence type="ECO:0000256" key="2">
    <source>
        <dbReference type="ARBA" id="ARBA00022487"/>
    </source>
</evidence>
<name>A0AA35JXB5_9SAUR</name>
<evidence type="ECO:0000256" key="3">
    <source>
        <dbReference type="ARBA" id="ARBA00022801"/>
    </source>
</evidence>
<sequence>MKETGAAAMPGILSSLPYIFILLLFSPASGSAPGDDTVVVTKSGPIKGKHVSAGSGSVTAYLGIPYAEPPVGKLRFQKALPHQPWSQVLEATSYGNSCHQSIISGIPDADVWAPNTPLSEDCLFLNIWVPHPRPSTPTPVLVFIHGGGFFTGTSSLDMYKGESLASTERVIVVNLNYRLGMLGFLTMPPAAAGNLGLLDQQLALRWVNENAAAFGGDPTRVTIFGHSAGAAAVGFHLLSPGSQPLFAQAVIQSGSPSAIWAWGSPEEAKQKSLAIAQLVGCADGDDSAVMSCLQAKNATEFSPQEMLLFEKGKYLIDLPVIPTTDGDFLPHDPQKLLEPGHIKLKPVLIGFTSDEGNTFMPFSFPGIERHQFTHELLLKGIRMAIRNATEEVAQAVALEYSKEGQDPVQYYRALSQSFRDYFFSCPMDEFSKKLEEVGSPVYAYYFKHHTSGSFWPEWVGAPHDAELPYLFGTLEKAMATNQTYTEAEADLSRRVMRYWAEFSRSGKPTGSAAGEVEWPLYNATQQNFFHLSTEPTQVVDRSPVQHCTFFNTLINKLKEDSAASHKEEDEKKESTTQ</sequence>
<dbReference type="GO" id="GO:0003990">
    <property type="term" value="F:acetylcholinesterase activity"/>
    <property type="evidence" value="ECO:0007669"/>
    <property type="project" value="TreeGrafter"/>
</dbReference>
<organism evidence="8 9">
    <name type="scientific">Podarcis lilfordi</name>
    <name type="common">Lilford's wall lizard</name>
    <dbReference type="NCBI Taxonomy" id="74358"/>
    <lineage>
        <taxon>Eukaryota</taxon>
        <taxon>Metazoa</taxon>
        <taxon>Chordata</taxon>
        <taxon>Craniata</taxon>
        <taxon>Vertebrata</taxon>
        <taxon>Euteleostomi</taxon>
        <taxon>Lepidosauria</taxon>
        <taxon>Squamata</taxon>
        <taxon>Bifurcata</taxon>
        <taxon>Unidentata</taxon>
        <taxon>Episquamata</taxon>
        <taxon>Laterata</taxon>
        <taxon>Lacertibaenia</taxon>
        <taxon>Lacertidae</taxon>
        <taxon>Podarcis</taxon>
    </lineage>
</organism>
<dbReference type="Gene3D" id="3.40.50.1820">
    <property type="entry name" value="alpha/beta hydrolase"/>
    <property type="match status" value="1"/>
</dbReference>
<dbReference type="InterPro" id="IPR019819">
    <property type="entry name" value="Carboxylesterase_B_CS"/>
</dbReference>
<feature type="domain" description="Carboxylesterase type B" evidence="7">
    <location>
        <begin position="36"/>
        <end position="549"/>
    </location>
</feature>
<protein>
    <recommendedName>
        <fullName evidence="6">Carboxylic ester hydrolase</fullName>
        <ecNumber evidence="6">3.1.1.-</ecNumber>
    </recommendedName>
</protein>
<evidence type="ECO:0000313" key="8">
    <source>
        <dbReference type="EMBL" id="CAI5767882.1"/>
    </source>
</evidence>
<keyword evidence="4" id="KW-1015">Disulfide bond</keyword>
<proteinExistence type="inferred from homology"/>
<evidence type="ECO:0000256" key="1">
    <source>
        <dbReference type="ARBA" id="ARBA00005964"/>
    </source>
</evidence>
<feature type="active site" description="Charge relay system" evidence="5">
    <location>
        <position position="463"/>
    </location>
</feature>
<dbReference type="GO" id="GO:0006581">
    <property type="term" value="P:acetylcholine catabolic process"/>
    <property type="evidence" value="ECO:0007669"/>
    <property type="project" value="TreeGrafter"/>
</dbReference>
<dbReference type="PANTHER" id="PTHR43918">
    <property type="entry name" value="ACETYLCHOLINESTERASE"/>
    <property type="match status" value="1"/>
</dbReference>
<dbReference type="PANTHER" id="PTHR43918:SF4">
    <property type="entry name" value="CARBOXYLIC ESTER HYDROLASE"/>
    <property type="match status" value="1"/>
</dbReference>
<evidence type="ECO:0000256" key="5">
    <source>
        <dbReference type="PIRSR" id="PIRSR600997-1"/>
    </source>
</evidence>
<dbReference type="AlphaFoldDB" id="A0AA35JXB5"/>
<dbReference type="Proteomes" id="UP001178461">
    <property type="component" value="Chromosome 2"/>
</dbReference>
<dbReference type="PROSITE" id="PS00122">
    <property type="entry name" value="CARBOXYLESTERASE_B_1"/>
    <property type="match status" value="1"/>
</dbReference>
<feature type="chain" id="PRO_5041484034" description="Carboxylic ester hydrolase" evidence="6">
    <location>
        <begin position="31"/>
        <end position="577"/>
    </location>
</feature>
<dbReference type="EC" id="3.1.1.-" evidence="6"/>
<dbReference type="Pfam" id="PF00135">
    <property type="entry name" value="COesterase"/>
    <property type="match status" value="1"/>
</dbReference>
<dbReference type="GO" id="GO:0005615">
    <property type="term" value="C:extracellular space"/>
    <property type="evidence" value="ECO:0007669"/>
    <property type="project" value="TreeGrafter"/>
</dbReference>